<sequence>VKCHLEPLAIAANATQSDYAHLNVVLIMLVTLYHKFSHPDLDQTVAEAVLCSLEKRWAKADCPVFILAVVLNPFLQLSCFSPQSPYRKFSTLWALVQSTYLWIALVEQPNTEFARLSIATFQILASGQTKG</sequence>
<name>A0A0D0CHJ3_9AGAM</name>
<dbReference type="AlphaFoldDB" id="A0A0D0CHJ3"/>
<dbReference type="EMBL" id="KN825667">
    <property type="protein sequence ID" value="KIK82177.1"/>
    <property type="molecule type" value="Genomic_DNA"/>
</dbReference>
<dbReference type="HOGENOM" id="CLU_1932586_0_0_1"/>
<reference evidence="1 2" key="1">
    <citation type="submission" date="2014-04" db="EMBL/GenBank/DDBJ databases">
        <authorList>
            <consortium name="DOE Joint Genome Institute"/>
            <person name="Kuo A."/>
            <person name="Kohler A."/>
            <person name="Jargeat P."/>
            <person name="Nagy L.G."/>
            <person name="Floudas D."/>
            <person name="Copeland A."/>
            <person name="Barry K.W."/>
            <person name="Cichocki N."/>
            <person name="Veneault-Fourrey C."/>
            <person name="LaButti K."/>
            <person name="Lindquist E.A."/>
            <person name="Lipzen A."/>
            <person name="Lundell T."/>
            <person name="Morin E."/>
            <person name="Murat C."/>
            <person name="Sun H."/>
            <person name="Tunlid A."/>
            <person name="Henrissat B."/>
            <person name="Grigoriev I.V."/>
            <person name="Hibbett D.S."/>
            <person name="Martin F."/>
            <person name="Nordberg H.P."/>
            <person name="Cantor M.N."/>
            <person name="Hua S.X."/>
        </authorList>
    </citation>
    <scope>NUCLEOTIDE SEQUENCE [LARGE SCALE GENOMIC DNA]</scope>
    <source>
        <strain evidence="1 2">Ve08.2h10</strain>
    </source>
</reference>
<dbReference type="Proteomes" id="UP000054538">
    <property type="component" value="Unassembled WGS sequence"/>
</dbReference>
<dbReference type="OrthoDB" id="2689137at2759"/>
<gene>
    <name evidence="1" type="ORF">PAXRUDRAFT_154392</name>
</gene>
<feature type="non-terminal residue" evidence="1">
    <location>
        <position position="1"/>
    </location>
</feature>
<dbReference type="InParanoid" id="A0A0D0CHJ3"/>
<reference evidence="2" key="2">
    <citation type="submission" date="2015-01" db="EMBL/GenBank/DDBJ databases">
        <title>Evolutionary Origins and Diversification of the Mycorrhizal Mutualists.</title>
        <authorList>
            <consortium name="DOE Joint Genome Institute"/>
            <consortium name="Mycorrhizal Genomics Consortium"/>
            <person name="Kohler A."/>
            <person name="Kuo A."/>
            <person name="Nagy L.G."/>
            <person name="Floudas D."/>
            <person name="Copeland A."/>
            <person name="Barry K.W."/>
            <person name="Cichocki N."/>
            <person name="Veneault-Fourrey C."/>
            <person name="LaButti K."/>
            <person name="Lindquist E.A."/>
            <person name="Lipzen A."/>
            <person name="Lundell T."/>
            <person name="Morin E."/>
            <person name="Murat C."/>
            <person name="Riley R."/>
            <person name="Ohm R."/>
            <person name="Sun H."/>
            <person name="Tunlid A."/>
            <person name="Henrissat B."/>
            <person name="Grigoriev I.V."/>
            <person name="Hibbett D.S."/>
            <person name="Martin F."/>
        </authorList>
    </citation>
    <scope>NUCLEOTIDE SEQUENCE [LARGE SCALE GENOMIC DNA]</scope>
    <source>
        <strain evidence="2">Ve08.2h10</strain>
    </source>
</reference>
<organism evidence="1 2">
    <name type="scientific">Paxillus rubicundulus Ve08.2h10</name>
    <dbReference type="NCBI Taxonomy" id="930991"/>
    <lineage>
        <taxon>Eukaryota</taxon>
        <taxon>Fungi</taxon>
        <taxon>Dikarya</taxon>
        <taxon>Basidiomycota</taxon>
        <taxon>Agaricomycotina</taxon>
        <taxon>Agaricomycetes</taxon>
        <taxon>Agaricomycetidae</taxon>
        <taxon>Boletales</taxon>
        <taxon>Paxilineae</taxon>
        <taxon>Paxillaceae</taxon>
        <taxon>Paxillus</taxon>
    </lineage>
</organism>
<evidence type="ECO:0000313" key="2">
    <source>
        <dbReference type="Proteomes" id="UP000054538"/>
    </source>
</evidence>
<proteinExistence type="predicted"/>
<keyword evidence="2" id="KW-1185">Reference proteome</keyword>
<dbReference type="STRING" id="930991.A0A0D0CHJ3"/>
<protein>
    <submittedName>
        <fullName evidence="1">Uncharacterized protein</fullName>
    </submittedName>
</protein>
<accession>A0A0D0CHJ3</accession>
<evidence type="ECO:0000313" key="1">
    <source>
        <dbReference type="EMBL" id="KIK82177.1"/>
    </source>
</evidence>